<sequence>MAISVLTPQALNQAPDMLANHKTGFQVTTSTIDELSEKGIADRDEDFIVVSPYEERPHLLDLKTLDIANQILARALTSLNCLREDYATAPYVEIFNWPEIVDEIRRRASASNFQWKETSFFVVVFRSQIPPTTVYADLGTLDKAAHAEGTKSGGFLKYWFGSPDENGRNLATCVWRSTHDARIGSMGEAHRKAAGAARKLYTEWEIERLRFRIKDGANEWEIVEWVD</sequence>
<reference evidence="1" key="1">
    <citation type="submission" date="2021-07" db="EMBL/GenBank/DDBJ databases">
        <authorList>
            <person name="Durling M."/>
        </authorList>
    </citation>
    <scope>NUCLEOTIDE SEQUENCE</scope>
</reference>
<dbReference type="OrthoDB" id="2140489at2759"/>
<name>A0A9N9M693_9HELO</name>
<proteinExistence type="predicted"/>
<keyword evidence="2" id="KW-1185">Reference proteome</keyword>
<comment type="caution">
    <text evidence="1">The sequence shown here is derived from an EMBL/GenBank/DDBJ whole genome shotgun (WGS) entry which is preliminary data.</text>
</comment>
<dbReference type="PANTHER" id="PTHR36986">
    <property type="entry name" value="UPF0643 PROTEIN PB2B2.08"/>
    <property type="match status" value="1"/>
</dbReference>
<organism evidence="1 2">
    <name type="scientific">Hymenoscyphus albidus</name>
    <dbReference type="NCBI Taxonomy" id="595503"/>
    <lineage>
        <taxon>Eukaryota</taxon>
        <taxon>Fungi</taxon>
        <taxon>Dikarya</taxon>
        <taxon>Ascomycota</taxon>
        <taxon>Pezizomycotina</taxon>
        <taxon>Leotiomycetes</taxon>
        <taxon>Helotiales</taxon>
        <taxon>Helotiaceae</taxon>
        <taxon>Hymenoscyphus</taxon>
    </lineage>
</organism>
<dbReference type="EMBL" id="CAJVRM010000742">
    <property type="protein sequence ID" value="CAG8983856.1"/>
    <property type="molecule type" value="Genomic_DNA"/>
</dbReference>
<protein>
    <submittedName>
        <fullName evidence="1">Uncharacterized protein</fullName>
    </submittedName>
</protein>
<evidence type="ECO:0000313" key="1">
    <source>
        <dbReference type="EMBL" id="CAG8983856.1"/>
    </source>
</evidence>
<dbReference type="AlphaFoldDB" id="A0A9N9M693"/>
<accession>A0A9N9M693</accession>
<dbReference type="PANTHER" id="PTHR36986:SF1">
    <property type="entry name" value="UPF0643 PROTEIN PB2B2.08"/>
    <property type="match status" value="1"/>
</dbReference>
<dbReference type="Proteomes" id="UP000701801">
    <property type="component" value="Unassembled WGS sequence"/>
</dbReference>
<evidence type="ECO:0000313" key="2">
    <source>
        <dbReference type="Proteomes" id="UP000701801"/>
    </source>
</evidence>
<gene>
    <name evidence="1" type="ORF">HYALB_00005494</name>
</gene>